<comment type="caution">
    <text evidence="2">The sequence shown here is derived from an EMBL/GenBank/DDBJ whole genome shotgun (WGS) entry which is preliminary data.</text>
</comment>
<proteinExistence type="predicted"/>
<keyword evidence="1" id="KW-1133">Transmembrane helix</keyword>
<evidence type="ECO:0000313" key="3">
    <source>
        <dbReference type="Proteomes" id="UP000229433"/>
    </source>
</evidence>
<dbReference type="InterPro" id="IPR036465">
    <property type="entry name" value="vWFA_dom_sf"/>
</dbReference>
<feature type="transmembrane region" description="Helical" evidence="1">
    <location>
        <begin position="6"/>
        <end position="25"/>
    </location>
</feature>
<gene>
    <name evidence="2" type="ORF">CJ305_03935</name>
</gene>
<name>A0A2G1VTL1_9FLAO</name>
<dbReference type="PANTHER" id="PTHR37947">
    <property type="entry name" value="BLL2462 PROTEIN"/>
    <property type="match status" value="1"/>
</dbReference>
<evidence type="ECO:0000313" key="2">
    <source>
        <dbReference type="EMBL" id="PHQ30123.1"/>
    </source>
</evidence>
<evidence type="ECO:0000256" key="1">
    <source>
        <dbReference type="SAM" id="Phobius"/>
    </source>
</evidence>
<feature type="transmembrane region" description="Helical" evidence="1">
    <location>
        <begin position="655"/>
        <end position="672"/>
    </location>
</feature>
<dbReference type="EMBL" id="NQXA01000002">
    <property type="protein sequence ID" value="PHQ30123.1"/>
    <property type="molecule type" value="Genomic_DNA"/>
</dbReference>
<dbReference type="Proteomes" id="UP000229433">
    <property type="component" value="Unassembled WGS sequence"/>
</dbReference>
<protein>
    <recommendedName>
        <fullName evidence="4">VWA domain-containing protein</fullName>
    </recommendedName>
</protein>
<feature type="transmembrane region" description="Helical" evidence="1">
    <location>
        <begin position="32"/>
        <end position="54"/>
    </location>
</feature>
<keyword evidence="1" id="KW-0812">Transmembrane</keyword>
<accession>A0A2G1VTL1</accession>
<reference evidence="2 3" key="1">
    <citation type="submission" date="2017-08" db="EMBL/GenBank/DDBJ databases">
        <title>The whole genome shortgun sequences of strain Leeuwenhoekiella nanhaiensis G18 from the South China Sea.</title>
        <authorList>
            <person name="Liu Q."/>
        </authorList>
    </citation>
    <scope>NUCLEOTIDE SEQUENCE [LARGE SCALE GENOMIC DNA]</scope>
    <source>
        <strain evidence="2 3">G18</strain>
    </source>
</reference>
<dbReference type="PANTHER" id="PTHR37947:SF1">
    <property type="entry name" value="BLL2462 PROTEIN"/>
    <property type="match status" value="1"/>
</dbReference>
<sequence length="679" mass="76479">MAASTLFFIILFGVIALGAAVFFYFYKPQGSLRLRIILAGLRFLALFALLILLLNPSLKKATYTTLKPKLALAVDNSASIAHLGYGDSVNDVLRKFQNSDDLNARFDIDYYAFGSSLKSFDSLTFQEKQTDISKALSSIYSIYKKDDFTPLLITDGNANLGSNYTYTVQDAKQSPHYFVAVGDTTSYEDLSVDRVNVNKYGYLRNRFPVEIMVSYAGEEDVSTTVSIQKNGTTLYKEAISLSSAEPAQRLNTFIEASSIGTETYDVRIGELPEEKNTANNSKRFGIEIIDQRSKILITYSILHPDLGTLKKAFESNQLRTVTLKKSTEVTAEELNDYNLIVLFEPQRSFTNLYTALNNLNKNRITIAGPVADRRFLNQVQDVFKLPLNNQTEAVQAIYNLSFSSFQLDDTEFSNFPPLEVAFGEIDLNASADVILNQRITGIETSNPLLAAVETNGRREVVLFGTGIFKWRSQSYLDTRSFETFDNFIEKLAQFSAADTRRNRLQSEHERFYYGGSGIAIRAQFFDKNYVFDSGARLQFELNNTSNGFLYQSPMVLSRTNYTVNLPNLEPGSYTFQIQEMGSNLSTTGSFTVIEYNIENQVIQADYTKMKSASQSTGGMAVTINTVDLLIDQLLSDKRYTPIQRETVENVPLIQFWWLLLVIALAAATEWFIRKYNGLI</sequence>
<dbReference type="RefSeq" id="WP_099644958.1">
    <property type="nucleotide sequence ID" value="NZ_KZ319288.1"/>
</dbReference>
<dbReference type="AlphaFoldDB" id="A0A2G1VTL1"/>
<keyword evidence="1" id="KW-0472">Membrane</keyword>
<keyword evidence="3" id="KW-1185">Reference proteome</keyword>
<evidence type="ECO:0008006" key="4">
    <source>
        <dbReference type="Google" id="ProtNLM"/>
    </source>
</evidence>
<dbReference type="SUPFAM" id="SSF53300">
    <property type="entry name" value="vWA-like"/>
    <property type="match status" value="1"/>
</dbReference>
<organism evidence="2 3">
    <name type="scientific">Leeuwenhoekiella nanhaiensis</name>
    <dbReference type="NCBI Taxonomy" id="1655491"/>
    <lineage>
        <taxon>Bacteria</taxon>
        <taxon>Pseudomonadati</taxon>
        <taxon>Bacteroidota</taxon>
        <taxon>Flavobacteriia</taxon>
        <taxon>Flavobacteriales</taxon>
        <taxon>Flavobacteriaceae</taxon>
        <taxon>Leeuwenhoekiella</taxon>
    </lineage>
</organism>
<dbReference type="OrthoDB" id="9763076at2"/>